<feature type="transmembrane region" description="Helical" evidence="1">
    <location>
        <begin position="77"/>
        <end position="95"/>
    </location>
</feature>
<feature type="transmembrane region" description="Helical" evidence="1">
    <location>
        <begin position="130"/>
        <end position="148"/>
    </location>
</feature>
<dbReference type="OrthoDB" id="33380at2"/>
<dbReference type="Proteomes" id="UP000182993">
    <property type="component" value="Chromosome"/>
</dbReference>
<dbReference type="Proteomes" id="UP000831120">
    <property type="component" value="Chromosome"/>
</dbReference>
<accession>A0A1J0LV09</accession>
<keyword evidence="5" id="KW-1185">Reference proteome</keyword>
<dbReference type="EMBL" id="AP025593">
    <property type="protein sequence ID" value="BDG16638.1"/>
    <property type="molecule type" value="Genomic_DNA"/>
</dbReference>
<feature type="transmembrane region" description="Helical" evidence="1">
    <location>
        <begin position="31"/>
        <end position="48"/>
    </location>
</feature>
<evidence type="ECO:0000313" key="5">
    <source>
        <dbReference type="Proteomes" id="UP000831120"/>
    </source>
</evidence>
<evidence type="ECO:0000313" key="3">
    <source>
        <dbReference type="EMBL" id="BDG16638.1"/>
    </source>
</evidence>
<keyword evidence="1" id="KW-0812">Transmembrane</keyword>
<reference evidence="2" key="2">
    <citation type="journal article" date="2017" name="Stand. Genomic Sci.">
        <title>Complete genome sequence of Thermus brockianus GE-1 reveals key enzymes of xylan/xylose metabolism.</title>
        <authorList>
            <person name="Schaefers C."/>
            <person name="Blank S."/>
            <person name="Wiebusch S."/>
            <person name="Elleuche S."/>
            <person name="Antranikian G."/>
        </authorList>
    </citation>
    <scope>NUCLEOTIDE SEQUENCE</scope>
    <source>
        <strain evidence="2">GE-1</strain>
    </source>
</reference>
<evidence type="ECO:0000256" key="1">
    <source>
        <dbReference type="SAM" id="Phobius"/>
    </source>
</evidence>
<dbReference type="RefSeq" id="WP_071677655.1">
    <property type="nucleotide sequence ID" value="NZ_AP025593.1"/>
</dbReference>
<keyword evidence="1" id="KW-1133">Transmembrane helix</keyword>
<keyword evidence="1" id="KW-0472">Membrane</keyword>
<dbReference type="EMBL" id="CP016312">
    <property type="protein sequence ID" value="APD10048.1"/>
    <property type="molecule type" value="Genomic_DNA"/>
</dbReference>
<evidence type="ECO:0000313" key="2">
    <source>
        <dbReference type="EMBL" id="APD10048.1"/>
    </source>
</evidence>
<evidence type="ECO:0008006" key="6">
    <source>
        <dbReference type="Google" id="ProtNLM"/>
    </source>
</evidence>
<dbReference type="KEGG" id="tbc:A0O31_01976"/>
<reference evidence="3 5" key="3">
    <citation type="journal article" date="2022" name="Microbiol. Resour. Announc.">
        <title>Complete Genome Sequences of Thermus Strains Isolated from Senami Hot Spring in Japan.</title>
        <authorList>
            <person name="Miyazaki K."/>
        </authorList>
    </citation>
    <scope>NUCLEOTIDE SEQUENCE [LARGE SCALE GENOMIC DNA]</scope>
    <source>
        <strain evidence="3 5">SNM4-1</strain>
    </source>
</reference>
<feature type="transmembrane region" description="Helical" evidence="1">
    <location>
        <begin position="6"/>
        <end position="24"/>
    </location>
</feature>
<feature type="transmembrane region" description="Helical" evidence="1">
    <location>
        <begin position="101"/>
        <end position="123"/>
    </location>
</feature>
<evidence type="ECO:0000313" key="4">
    <source>
        <dbReference type="Proteomes" id="UP000182993"/>
    </source>
</evidence>
<dbReference type="AlphaFoldDB" id="A0A1J0LV09"/>
<feature type="transmembrane region" description="Helical" evidence="1">
    <location>
        <begin position="54"/>
        <end position="72"/>
    </location>
</feature>
<feature type="transmembrane region" description="Helical" evidence="1">
    <location>
        <begin position="168"/>
        <end position="190"/>
    </location>
</feature>
<gene>
    <name evidence="2" type="ORF">A0O31_01976</name>
    <name evidence="3" type="ORF">TbrSNM41_13720</name>
</gene>
<proteinExistence type="predicted"/>
<sequence length="196" mass="20746">MARGGWVLGLSLVLLGLVLLLQALGVAAGRWLVALFWVAAGAGFMGAYVRERYWWAAIPGLGLLGLGVAVLLEGWAWAGSLFLLGLGAGFGAAYLADRTQWWALIPGGILLSLAGVALVEGVFPGTEAGWLLFLGMAATFGLLFVRGQSWALWPALGVLVPLGFTYELLRFLLAYAFPLALIGVGGYLLWRSLRGP</sequence>
<reference evidence="4" key="1">
    <citation type="submission" date="2016-06" db="EMBL/GenBank/DDBJ databases">
        <title>Whole genome sequencing of Thermus brockianus strain GE-1.</title>
        <authorList>
            <person name="Schaefers C."/>
            <person name="Blank S."/>
            <person name="Wiebusch S."/>
            <person name="Elleuche S."/>
            <person name="Antranikian G."/>
        </authorList>
    </citation>
    <scope>NUCLEOTIDE SEQUENCE [LARGE SCALE GENOMIC DNA]</scope>
    <source>
        <strain evidence="4">GE-1</strain>
    </source>
</reference>
<protein>
    <recommendedName>
        <fullName evidence="6">DUF5668 domain-containing protein</fullName>
    </recommendedName>
</protein>
<organism evidence="2 4">
    <name type="scientific">Thermus brockianus</name>
    <dbReference type="NCBI Taxonomy" id="56956"/>
    <lineage>
        <taxon>Bacteria</taxon>
        <taxon>Thermotogati</taxon>
        <taxon>Deinococcota</taxon>
        <taxon>Deinococci</taxon>
        <taxon>Thermales</taxon>
        <taxon>Thermaceae</taxon>
        <taxon>Thermus</taxon>
    </lineage>
</organism>
<name>A0A1J0LV09_THEBO</name>